<gene>
    <name evidence="2" type="primary">bmgA</name>
    <name evidence="2" type="ORF">VIS_S18BNA50018</name>
</gene>
<dbReference type="EMBL" id="FO117584">
    <property type="protein sequence ID" value="CCF99587.1"/>
    <property type="molecule type" value="Genomic_DNA"/>
</dbReference>
<sequence length="258" mass="29565">MVGLGRAISHLRASLEYADNDKKNAELVHKELLSAIKTKDITREFNMIHELNHNCLNNVFSFVISPVPEDGARLKTEDWSEIAHRFKSELGLNDNQSIGYVHNDRKHRHLHLYVNRIDFSGKALTSSYIGYKSMKAAEKVAIRLGLQTIDDVKTKKKTATKEIRKELLNIHKKVISKKAIINIKTYELEMKQNGILAIAILDQFGNLRGFRFIHKGYDFKASEIHKTMAKNQLLKDLEINKNKNNVTKTSSRSASRRV</sequence>
<reference evidence="2" key="1">
    <citation type="journal article" date="2012" name="Environ. Microbiol.">
        <title>Genomic content of uncultured Bacteroidetes from contrasting oceanic provinces in the North Atlantic Ocean.</title>
        <authorList>
            <person name="Gomez-Pereira P.R."/>
            <person name="Schuler M."/>
            <person name="Fuchs B.M."/>
            <person name="Bennke C."/>
            <person name="Teeling H."/>
            <person name="Waldmann J."/>
            <person name="Richter M."/>
            <person name="Barbe V."/>
            <person name="Bataille E."/>
            <person name="Glockner F.O."/>
            <person name="Amann R."/>
        </authorList>
    </citation>
    <scope>NUCLEOTIDE SEQUENCE</scope>
</reference>
<feature type="domain" description="MobA/VirD2-like nuclease" evidence="1">
    <location>
        <begin position="17"/>
        <end position="146"/>
    </location>
</feature>
<evidence type="ECO:0000259" key="1">
    <source>
        <dbReference type="Pfam" id="PF03432"/>
    </source>
</evidence>
<name>H6REX6_9BACT</name>
<proteinExistence type="predicted"/>
<dbReference type="InterPro" id="IPR005094">
    <property type="entry name" value="Endonuclease_MobA/VirD2"/>
</dbReference>
<accession>H6REX6</accession>
<reference evidence="2" key="2">
    <citation type="submission" date="2012-02" db="EMBL/GenBank/DDBJ databases">
        <authorList>
            <person name="Genoscope - CEA"/>
        </authorList>
    </citation>
    <scope>NUCLEOTIDE SEQUENCE</scope>
</reference>
<evidence type="ECO:0000313" key="2">
    <source>
        <dbReference type="EMBL" id="CCF99587.1"/>
    </source>
</evidence>
<dbReference type="Pfam" id="PF03432">
    <property type="entry name" value="Relaxase"/>
    <property type="match status" value="1"/>
</dbReference>
<protein>
    <submittedName>
        <fullName evidence="2">Mobilization protein BmgA</fullName>
    </submittedName>
</protein>
<organism evidence="2">
    <name type="scientific">uncultured Flavobacteriia bacterium</name>
    <dbReference type="NCBI Taxonomy" id="212695"/>
    <lineage>
        <taxon>Bacteria</taxon>
        <taxon>Pseudomonadati</taxon>
        <taxon>Bacteroidota</taxon>
        <taxon>Flavobacteriia</taxon>
        <taxon>environmental samples</taxon>
    </lineage>
</organism>
<dbReference type="AlphaFoldDB" id="H6REX6"/>